<dbReference type="InterPro" id="IPR002928">
    <property type="entry name" value="Myosin_tail"/>
</dbReference>
<feature type="compositionally biased region" description="Basic and acidic residues" evidence="3">
    <location>
        <begin position="1"/>
        <end position="18"/>
    </location>
</feature>
<evidence type="ECO:0000256" key="1">
    <source>
        <dbReference type="ARBA" id="ARBA00023054"/>
    </source>
</evidence>
<feature type="coiled-coil region" evidence="2">
    <location>
        <begin position="751"/>
        <end position="912"/>
    </location>
</feature>
<evidence type="ECO:0000259" key="4">
    <source>
        <dbReference type="Pfam" id="PF01576"/>
    </source>
</evidence>
<feature type="compositionally biased region" description="Basic and acidic residues" evidence="3">
    <location>
        <begin position="180"/>
        <end position="192"/>
    </location>
</feature>
<feature type="domain" description="Myosin tail" evidence="4">
    <location>
        <begin position="675"/>
        <end position="917"/>
    </location>
</feature>
<dbReference type="EMBL" id="SOYY01000002">
    <property type="protein sequence ID" value="KAA0724764.1"/>
    <property type="molecule type" value="Genomic_DNA"/>
</dbReference>
<accession>A0A5A9PR53</accession>
<dbReference type="GO" id="GO:0150105">
    <property type="term" value="P:protein localization to cell-cell junction"/>
    <property type="evidence" value="ECO:0007669"/>
    <property type="project" value="TreeGrafter"/>
</dbReference>
<feature type="compositionally biased region" description="Basic and acidic residues" evidence="3">
    <location>
        <begin position="84"/>
        <end position="93"/>
    </location>
</feature>
<evidence type="ECO:0000313" key="5">
    <source>
        <dbReference type="EMBL" id="KAA0724764.1"/>
    </source>
</evidence>
<feature type="compositionally biased region" description="Low complexity" evidence="3">
    <location>
        <begin position="203"/>
        <end position="219"/>
    </location>
</feature>
<feature type="region of interest" description="Disordered" evidence="3">
    <location>
        <begin position="154"/>
        <end position="270"/>
    </location>
</feature>
<evidence type="ECO:0000313" key="6">
    <source>
        <dbReference type="Proteomes" id="UP000324632"/>
    </source>
</evidence>
<feature type="region of interest" description="Disordered" evidence="3">
    <location>
        <begin position="1"/>
        <end position="26"/>
    </location>
</feature>
<dbReference type="GO" id="GO:0016459">
    <property type="term" value="C:myosin complex"/>
    <property type="evidence" value="ECO:0007669"/>
    <property type="project" value="InterPro"/>
</dbReference>
<feature type="compositionally biased region" description="Basic and acidic residues" evidence="3">
    <location>
        <begin position="232"/>
        <end position="249"/>
    </location>
</feature>
<feature type="compositionally biased region" description="Polar residues" evidence="3">
    <location>
        <begin position="68"/>
        <end position="83"/>
    </location>
</feature>
<dbReference type="Proteomes" id="UP000324632">
    <property type="component" value="Chromosome 2"/>
</dbReference>
<dbReference type="PANTHER" id="PTHR46349:SF2">
    <property type="entry name" value="CINGULIN-LIKE PROTEIN 1"/>
    <property type="match status" value="1"/>
</dbReference>
<gene>
    <name evidence="5" type="ORF">E1301_Tti021929</name>
</gene>
<dbReference type="GO" id="GO:0005923">
    <property type="term" value="C:bicellular tight junction"/>
    <property type="evidence" value="ECO:0007669"/>
    <property type="project" value="TreeGrafter"/>
</dbReference>
<feature type="region of interest" description="Disordered" evidence="3">
    <location>
        <begin position="591"/>
        <end position="613"/>
    </location>
</feature>
<evidence type="ECO:0000256" key="2">
    <source>
        <dbReference type="SAM" id="Coils"/>
    </source>
</evidence>
<sequence length="921" mass="107205">MESYHRDERLQSAQKDESGSFGVQVQVQGINGRPHVVLGAQGKNVLEYPDVFLTEDPQQGLLSYMSGSASRIQTPPADSSSPRKSPEILRPNDPRNIQSPPYHRHTAGRSGRVWFSPPPSPVYASPVMVKRARIPLPGADREVENIPCRTSHIMCRPASGDDPDLRESPRLARLGHRSRMRPDDKRRSRSAESRSTLTDPETSSVEMEVESSSEASAAVRQLEVTGVTSAEPTERSKVRSAEKSSEREAQVTPDLLRGQKELPDPPDETTAKQVMLSYLREGSSDGEDAIRHRVDVMFEKIHMLKFSTVETLGVNNEEKQKRLQEVLEKSEHQQLTLRHKLTDMEKDLHTTLDQLLQVRRSRDACRADMRALQQQLSDIHDELDSSKSSEAAERDTLLQDLSVLRAEFGALQDVHEEQEEVLQLRERELTALRGALEEEISAHARDVLILKEMHQREVHKLLQATEEAKESLAVLGQKVLEVAAEKAANHTHISQLGRTHTELQETIRALEEQITTLNDITQHNNMQKNLLEERVERLTMENQDLEVELMDVRQQEEEMCGANRAVMRRLEDTQTEWSELNRAHRELKERLQEESRQMEELQERKRELEEQRTNQNREFERLQEEMSVVVVSSERETQRLQNQVDIIRDYNQRELNTLQTQLHNTHSQLQTHTQTAQENHRERCVLEDKLSRCEFELNEATMRTQQLQKRTQQLEENRHTHEDKHIKLMEVKLLELEKCLMDEQNSSDLLMKKLERGREQTEQVRSDLLQERAARQDLECDKISLERQNKDLRGRMSQLEACQRTGQDTLLSKLQLHMHEMEEKLLQEQKDNSDLQQQNRKLERKMKETTLHQEDERLSLQDQRDQLLLRLKSLKRLLDEAEEEIQRLENSKRKLQRDGDEQQEINQQLQTQLSALRMDIR</sequence>
<dbReference type="PANTHER" id="PTHR46349">
    <property type="entry name" value="CINGULIN-LIKE PROTEIN 1-RELATED"/>
    <property type="match status" value="1"/>
</dbReference>
<keyword evidence="1 2" id="KW-0175">Coiled coil</keyword>
<protein>
    <submittedName>
        <fullName evidence="5">Cingulin-like protein 1</fullName>
    </submittedName>
</protein>
<organism evidence="5 6">
    <name type="scientific">Triplophysa tibetana</name>
    <dbReference type="NCBI Taxonomy" id="1572043"/>
    <lineage>
        <taxon>Eukaryota</taxon>
        <taxon>Metazoa</taxon>
        <taxon>Chordata</taxon>
        <taxon>Craniata</taxon>
        <taxon>Vertebrata</taxon>
        <taxon>Euteleostomi</taxon>
        <taxon>Actinopterygii</taxon>
        <taxon>Neopterygii</taxon>
        <taxon>Teleostei</taxon>
        <taxon>Ostariophysi</taxon>
        <taxon>Cypriniformes</taxon>
        <taxon>Nemacheilidae</taxon>
        <taxon>Triplophysa</taxon>
    </lineage>
</organism>
<keyword evidence="6" id="KW-1185">Reference proteome</keyword>
<feature type="region of interest" description="Disordered" evidence="3">
    <location>
        <begin position="68"/>
        <end position="121"/>
    </location>
</feature>
<dbReference type="AlphaFoldDB" id="A0A5A9PR53"/>
<dbReference type="Pfam" id="PF01576">
    <property type="entry name" value="Myosin_tail_1"/>
    <property type="match status" value="1"/>
</dbReference>
<comment type="caution">
    <text evidence="5">The sequence shown here is derived from an EMBL/GenBank/DDBJ whole genome shotgun (WGS) entry which is preliminary data.</text>
</comment>
<feature type="compositionally biased region" description="Polar residues" evidence="3">
    <location>
        <begin position="193"/>
        <end position="202"/>
    </location>
</feature>
<proteinExistence type="predicted"/>
<reference evidence="5 6" key="1">
    <citation type="journal article" date="2019" name="Mol. Ecol. Resour.">
        <title>Chromosome-level genome assembly of Triplophysa tibetana, a fish adapted to the harsh high-altitude environment of the Tibetan Plateau.</title>
        <authorList>
            <person name="Yang X."/>
            <person name="Liu H."/>
            <person name="Ma Z."/>
            <person name="Zou Y."/>
            <person name="Zou M."/>
            <person name="Mao Y."/>
            <person name="Li X."/>
            <person name="Wang H."/>
            <person name="Chen T."/>
            <person name="Wang W."/>
            <person name="Yang R."/>
        </authorList>
    </citation>
    <scope>NUCLEOTIDE SEQUENCE [LARGE SCALE GENOMIC DNA]</scope>
    <source>
        <strain evidence="5">TTIB1903HZAU</strain>
        <tissue evidence="5">Muscle</tissue>
    </source>
</reference>
<evidence type="ECO:0000256" key="3">
    <source>
        <dbReference type="SAM" id="MobiDB-lite"/>
    </source>
</evidence>
<name>A0A5A9PR53_9TELE</name>
<feature type="coiled-coil region" evidence="2">
    <location>
        <begin position="697"/>
        <end position="724"/>
    </location>
</feature>